<dbReference type="PROSITE" id="PS50093">
    <property type="entry name" value="PKD"/>
    <property type="match status" value="1"/>
</dbReference>
<gene>
    <name evidence="2" type="ORF">UU84_C0023G0012</name>
</gene>
<comment type="caution">
    <text evidence="2">The sequence shown here is derived from an EMBL/GenBank/DDBJ whole genome shotgun (WGS) entry which is preliminary data.</text>
</comment>
<dbReference type="Proteomes" id="UP000033859">
    <property type="component" value="Unassembled WGS sequence"/>
</dbReference>
<dbReference type="CDD" id="cd00146">
    <property type="entry name" value="PKD"/>
    <property type="match status" value="1"/>
</dbReference>
<dbReference type="AlphaFoldDB" id="A0A0G0XQE5"/>
<dbReference type="Gene3D" id="2.60.40.10">
    <property type="entry name" value="Immunoglobulins"/>
    <property type="match status" value="1"/>
</dbReference>
<dbReference type="Pfam" id="PF18911">
    <property type="entry name" value="PKD_4"/>
    <property type="match status" value="1"/>
</dbReference>
<dbReference type="InterPro" id="IPR013783">
    <property type="entry name" value="Ig-like_fold"/>
</dbReference>
<dbReference type="SUPFAM" id="SSF49299">
    <property type="entry name" value="PKD domain"/>
    <property type="match status" value="1"/>
</dbReference>
<evidence type="ECO:0000313" key="3">
    <source>
        <dbReference type="Proteomes" id="UP000033859"/>
    </source>
</evidence>
<evidence type="ECO:0000313" key="2">
    <source>
        <dbReference type="EMBL" id="KKS26617.1"/>
    </source>
</evidence>
<dbReference type="PATRIC" id="fig|1619029.3.peg.448"/>
<accession>A0A0G0XQE5</accession>
<sequence length="51" mass="5502">MALQNPTHTYTTQGSYGATLTATDNAGQSCNLTKPVNIQKAIPIWKEVAPR</sequence>
<protein>
    <recommendedName>
        <fullName evidence="1">PKD domain-containing protein</fullName>
    </recommendedName>
</protein>
<organism evidence="2 3">
    <name type="scientific">Candidatus Yanofskybacteria bacterium GW2011_GWC2_41_9</name>
    <dbReference type="NCBI Taxonomy" id="1619029"/>
    <lineage>
        <taxon>Bacteria</taxon>
        <taxon>Candidatus Yanofskyibacteriota</taxon>
    </lineage>
</organism>
<feature type="domain" description="PKD" evidence="1">
    <location>
        <begin position="5"/>
        <end position="39"/>
    </location>
</feature>
<reference evidence="2 3" key="1">
    <citation type="journal article" date="2015" name="Nature">
        <title>rRNA introns, odd ribosomes, and small enigmatic genomes across a large radiation of phyla.</title>
        <authorList>
            <person name="Brown C.T."/>
            <person name="Hug L.A."/>
            <person name="Thomas B.C."/>
            <person name="Sharon I."/>
            <person name="Castelle C.J."/>
            <person name="Singh A."/>
            <person name="Wilkins M.J."/>
            <person name="Williams K.H."/>
            <person name="Banfield J.F."/>
        </authorList>
    </citation>
    <scope>NUCLEOTIDE SEQUENCE [LARGE SCALE GENOMIC DNA]</scope>
</reference>
<proteinExistence type="predicted"/>
<dbReference type="EMBL" id="LCCE01000023">
    <property type="protein sequence ID" value="KKS26617.1"/>
    <property type="molecule type" value="Genomic_DNA"/>
</dbReference>
<dbReference type="InterPro" id="IPR000601">
    <property type="entry name" value="PKD_dom"/>
</dbReference>
<evidence type="ECO:0000259" key="1">
    <source>
        <dbReference type="PROSITE" id="PS50093"/>
    </source>
</evidence>
<name>A0A0G0XQE5_9BACT</name>
<dbReference type="InterPro" id="IPR035986">
    <property type="entry name" value="PKD_dom_sf"/>
</dbReference>